<dbReference type="AlphaFoldDB" id="A0A2Z4GG71"/>
<dbReference type="Proteomes" id="UP000249873">
    <property type="component" value="Chromosome"/>
</dbReference>
<sequence length="65" mass="7526">MPAWTQNNKANFQLRHGAYFTPEEGKAEHVKLAKLYESKEDWKSRVEQIRQGILDGAKFGKCTPF</sequence>
<gene>
    <name evidence="1" type="ORF">DJ013_19495</name>
</gene>
<name>A0A2Z4GG71_9BACT</name>
<dbReference type="KEGG" id="als:DJ013_19495"/>
<reference evidence="1 2" key="1">
    <citation type="submission" date="2018-05" db="EMBL/GenBank/DDBJ databases">
        <title>Complete genome sequence of Arcticibacterium luteifluviistationis SM1504T, a cytophagaceae bacterium isolated from Arctic surface seawater.</title>
        <authorList>
            <person name="Li Y."/>
            <person name="Qin Q.-L."/>
        </authorList>
    </citation>
    <scope>NUCLEOTIDE SEQUENCE [LARGE SCALE GENOMIC DNA]</scope>
    <source>
        <strain evidence="1 2">SM1504</strain>
    </source>
</reference>
<accession>A0A2Z4GG71</accession>
<organism evidence="1 2">
    <name type="scientific">Arcticibacterium luteifluviistationis</name>
    <dbReference type="NCBI Taxonomy" id="1784714"/>
    <lineage>
        <taxon>Bacteria</taxon>
        <taxon>Pseudomonadati</taxon>
        <taxon>Bacteroidota</taxon>
        <taxon>Cytophagia</taxon>
        <taxon>Cytophagales</taxon>
        <taxon>Leadbetterellaceae</taxon>
        <taxon>Arcticibacterium</taxon>
    </lineage>
</organism>
<evidence type="ECO:0000313" key="2">
    <source>
        <dbReference type="Proteomes" id="UP000249873"/>
    </source>
</evidence>
<dbReference type="EMBL" id="CP029480">
    <property type="protein sequence ID" value="AWW00237.1"/>
    <property type="molecule type" value="Genomic_DNA"/>
</dbReference>
<proteinExistence type="predicted"/>
<keyword evidence="2" id="KW-1185">Reference proteome</keyword>
<evidence type="ECO:0000313" key="1">
    <source>
        <dbReference type="EMBL" id="AWW00237.1"/>
    </source>
</evidence>
<protein>
    <submittedName>
        <fullName evidence="1">Uncharacterized protein</fullName>
    </submittedName>
</protein>